<evidence type="ECO:0000256" key="4">
    <source>
        <dbReference type="ARBA" id="ARBA00022574"/>
    </source>
</evidence>
<reference evidence="10" key="1">
    <citation type="journal article" date="2023" name="Mol. Biol. Evol.">
        <title>Third-Generation Sequencing Reveals the Adaptive Role of the Epigenome in Three Deep-Sea Polychaetes.</title>
        <authorList>
            <person name="Perez M."/>
            <person name="Aroh O."/>
            <person name="Sun Y."/>
            <person name="Lan Y."/>
            <person name="Juniper S.K."/>
            <person name="Young C.R."/>
            <person name="Angers B."/>
            <person name="Qian P.Y."/>
        </authorList>
    </citation>
    <scope>NUCLEOTIDE SEQUENCE</scope>
    <source>
        <strain evidence="10">R07B-5</strain>
    </source>
</reference>
<feature type="compositionally biased region" description="Low complexity" evidence="7">
    <location>
        <begin position="43"/>
        <end position="52"/>
    </location>
</feature>
<protein>
    <recommendedName>
        <fullName evidence="12">Enhancer of mRNA-decapping protein 4</fullName>
    </recommendedName>
</protein>
<feature type="compositionally biased region" description="Polar residues" evidence="7">
    <location>
        <begin position="929"/>
        <end position="939"/>
    </location>
</feature>
<keyword evidence="11" id="KW-1185">Reference proteome</keyword>
<feature type="compositionally biased region" description="Polar residues" evidence="7">
    <location>
        <begin position="732"/>
        <end position="745"/>
    </location>
</feature>
<evidence type="ECO:0000256" key="1">
    <source>
        <dbReference type="ARBA" id="ARBA00004201"/>
    </source>
</evidence>
<feature type="compositionally biased region" description="Acidic residues" evidence="7">
    <location>
        <begin position="809"/>
        <end position="827"/>
    </location>
</feature>
<organism evidence="10 11">
    <name type="scientific">Ridgeia piscesae</name>
    <name type="common">Tubeworm</name>
    <dbReference type="NCBI Taxonomy" id="27915"/>
    <lineage>
        <taxon>Eukaryota</taxon>
        <taxon>Metazoa</taxon>
        <taxon>Spiralia</taxon>
        <taxon>Lophotrochozoa</taxon>
        <taxon>Annelida</taxon>
        <taxon>Polychaeta</taxon>
        <taxon>Sedentaria</taxon>
        <taxon>Canalipalpata</taxon>
        <taxon>Sabellida</taxon>
        <taxon>Siboglinidae</taxon>
        <taxon>Ridgeia</taxon>
    </lineage>
</organism>
<keyword evidence="3" id="KW-0963">Cytoplasm</keyword>
<dbReference type="Pfam" id="PF16529">
    <property type="entry name" value="Ge1_WD40"/>
    <property type="match status" value="1"/>
</dbReference>
<evidence type="ECO:0000256" key="6">
    <source>
        <dbReference type="ARBA" id="ARBA00023054"/>
    </source>
</evidence>
<feature type="domain" description="Enhancer of mRNA-decapping protein 4 WD40 repeat region" evidence="8">
    <location>
        <begin position="136"/>
        <end position="466"/>
    </location>
</feature>
<sequence>MDSPGGSSVSSLGASEATKLLKEMLKMGGLGNSSLGKSRSESSDTSTASLASHVKAALENTGSSQSIDKVDIDQEAKHENGNASFEEMSLPGAESVSGKQTILLQGTDTNNSFAITGRHVEIVESEASGSSQATSGSNKVKINPVVKFEWEHRFYTGNMVAVHTDCVHVAYVLKGKSGGIVRIINRKTAQRTLLKGFTGRVQDIAFAHLSSLVLGCVDEAGDMFINEVHEGSDGNITTTLLLNVSHPKGSPTCTNHRLIWCPYIGDADDSSAANTTNTTDSLSTCDFNKMLVLTHDNTVEIWNVDMVTKEHGNGPMPSTDVITGLLRIDQDGHKAPITAAAFSPDGTGPSRQRDLTDRCLHQWTPHDGRPLSSLFFLDDHKHPNPNATFWKFAVTGADSNREIKVWGCESWVCLQQINIVSPPEDLPSNFHMEPCLKASLDLSANYLVLSDIKRKVLLVFELSQDEKSASVSAVSEFLLTQPCLSFSILDAGRRRSHKTADEEDNPIADMTTGEIDVDEEEEVSRDVIGSDIEVAMNMYSVHTKAFQHLQIRYKVDWMSARPPPLSTSFVSQDTTGFVDPLSDMSVEMEAVERDGAMIFTKGAHASVLPQGMEQHLVALSEPSAPSAPLLMTPDAFSSPSPKKPKSVVFAAPSPSPPPLPLTSPRVFPSVHPPSVPLPPPTPGEDASNPSSRRVSEIEPASPSSFRSQPPEFIKDTLPHLPSPPHSEGSFPTIPTLNKDFFTSSPMPDHRFQLAATNSNQSSDTVDKMFSMDSSSVHRQRAKLQSNGSSSSTSLEVSEILDGMKRSDPDEFLGEEEEEDDEEEEGEEADVKQGLVSERAQGDVAELPAKPHYDLKAWPKPPDVADVNRDAERMTVDTLMTAGLSSRQQGGMLSTSPPVQQQEDDVQIEEEEDDESEPTEILSQSKDDQSTAQGQTTPRNNPEHLVPGDNSLTQETCVRQMLELLQTQHREIINLRRDLTEQQRLSTAVSSLQSDVHSLESNLVSQVASALRDHAQAEFDIFGTGTISLTGGSARRLQKALDTSDSQQRQKHDKLVSSVTATLDRSVGNRLEQLVKEEFSRKVVPNVTRVLEPIKEQLHIDMAQRLTATDTLMKENIGKLVRSRQTMEVLAQAASNAIQMPVQAACRDVLVPGFDRACQSIFHQVNQTFQRGTQEYMQGLERHLEHVRRQHAESRDPVVGQLQSMVAAFEGREEAYKPLCAQLQQVSETMRSSAQQIQASNSRLETSVQEAMKRMQDNLSSQLRTIIQTELTTALHDQQTSLGDHLINAMRSGAVTPIVTSVSPDPQQIQGHVLQLLRQGQLNSAFQQALSASDLGLVIYVCETVNPSQVFNQTPCPLQQPVLLSLIQQLSADLTSNMELKYKYLEEAIMNLDTANPVTKEHMPAVLGQLCQNLTAFIHANPTDSMTRNMRILQMAAQSLLK</sequence>
<dbReference type="InterPro" id="IPR015943">
    <property type="entry name" value="WD40/YVTN_repeat-like_dom_sf"/>
</dbReference>
<dbReference type="InterPro" id="IPR045152">
    <property type="entry name" value="EDC4-like"/>
</dbReference>
<keyword evidence="5" id="KW-0677">Repeat</keyword>
<proteinExistence type="inferred from homology"/>
<feature type="compositionally biased region" description="Pro residues" evidence="7">
    <location>
        <begin position="670"/>
        <end position="682"/>
    </location>
</feature>
<dbReference type="EMBL" id="JAODUO010000036">
    <property type="protein sequence ID" value="KAK2192219.1"/>
    <property type="molecule type" value="Genomic_DNA"/>
</dbReference>
<accession>A0AAD9UJV6</accession>
<evidence type="ECO:0000256" key="2">
    <source>
        <dbReference type="ARBA" id="ARBA00009639"/>
    </source>
</evidence>
<dbReference type="Gene3D" id="1.10.220.100">
    <property type="entry name" value="conserved c-terminal region of ge- 1"/>
    <property type="match status" value="1"/>
</dbReference>
<feature type="compositionally biased region" description="Polar residues" evidence="7">
    <location>
        <begin position="754"/>
        <end position="763"/>
    </location>
</feature>
<evidence type="ECO:0000259" key="8">
    <source>
        <dbReference type="Pfam" id="PF16529"/>
    </source>
</evidence>
<evidence type="ECO:0000256" key="3">
    <source>
        <dbReference type="ARBA" id="ARBA00022490"/>
    </source>
</evidence>
<feature type="compositionally biased region" description="Basic and acidic residues" evidence="7">
    <location>
        <begin position="865"/>
        <end position="874"/>
    </location>
</feature>
<dbReference type="Gene3D" id="2.130.10.10">
    <property type="entry name" value="YVTN repeat-like/Quinoprotein amine dehydrogenase"/>
    <property type="match status" value="1"/>
</dbReference>
<dbReference type="Pfam" id="PF21289">
    <property type="entry name" value="EDC4_C"/>
    <property type="match status" value="1"/>
</dbReference>
<feature type="compositionally biased region" description="Acidic residues" evidence="7">
    <location>
        <begin position="901"/>
        <end position="917"/>
    </location>
</feature>
<name>A0AAD9UJV6_RIDPI</name>
<dbReference type="GO" id="GO:0031087">
    <property type="term" value="P:deadenylation-independent decapping of nuclear-transcribed mRNA"/>
    <property type="evidence" value="ECO:0007669"/>
    <property type="project" value="InterPro"/>
</dbReference>
<feature type="compositionally biased region" description="Polar residues" evidence="7">
    <location>
        <begin position="882"/>
        <end position="898"/>
    </location>
</feature>
<gene>
    <name evidence="10" type="ORF">NP493_36g01001</name>
</gene>
<dbReference type="SUPFAM" id="SSF50978">
    <property type="entry name" value="WD40 repeat-like"/>
    <property type="match status" value="1"/>
</dbReference>
<evidence type="ECO:0008006" key="12">
    <source>
        <dbReference type="Google" id="ProtNLM"/>
    </source>
</evidence>
<feature type="domain" description="Enhancer of mRNA-decapping protein 4 C-terminal" evidence="9">
    <location>
        <begin position="1313"/>
        <end position="1432"/>
    </location>
</feature>
<feature type="compositionally biased region" description="Low complexity" evidence="7">
    <location>
        <begin position="785"/>
        <end position="797"/>
    </location>
</feature>
<dbReference type="InterPro" id="IPR044938">
    <property type="entry name" value="EDC4_C_sf"/>
</dbReference>
<evidence type="ECO:0000313" key="11">
    <source>
        <dbReference type="Proteomes" id="UP001209878"/>
    </source>
</evidence>
<dbReference type="InterPro" id="IPR032401">
    <property type="entry name" value="EDC4_WD40"/>
</dbReference>
<dbReference type="InterPro" id="IPR049404">
    <property type="entry name" value="EDC4_C"/>
</dbReference>
<keyword evidence="6" id="KW-0175">Coiled coil</keyword>
<comment type="subcellular location">
    <subcellularLocation>
        <location evidence="1">Cytoplasm</location>
        <location evidence="1">P-body</location>
    </subcellularLocation>
</comment>
<keyword evidence="4" id="KW-0853">WD repeat</keyword>
<dbReference type="PANTHER" id="PTHR15598:SF5">
    <property type="entry name" value="ENHANCER OF MRNA-DECAPPING PROTEIN 4"/>
    <property type="match status" value="1"/>
</dbReference>
<evidence type="ECO:0000256" key="7">
    <source>
        <dbReference type="SAM" id="MobiDB-lite"/>
    </source>
</evidence>
<dbReference type="PANTHER" id="PTHR15598">
    <property type="entry name" value="ENHANCER OF MRNA-DECAPPING PROTEIN 4"/>
    <property type="match status" value="1"/>
</dbReference>
<feature type="region of interest" description="Disordered" evidence="7">
    <location>
        <begin position="630"/>
        <end position="949"/>
    </location>
</feature>
<dbReference type="InterPro" id="IPR036322">
    <property type="entry name" value="WD40_repeat_dom_sf"/>
</dbReference>
<dbReference type="Gene3D" id="6.10.140.270">
    <property type="match status" value="1"/>
</dbReference>
<dbReference type="FunFam" id="1.10.220.100:FF:000001">
    <property type="entry name" value="Enhancer of mRNA-decapping protein 4"/>
    <property type="match status" value="1"/>
</dbReference>
<dbReference type="Proteomes" id="UP001209878">
    <property type="component" value="Unassembled WGS sequence"/>
</dbReference>
<evidence type="ECO:0000256" key="5">
    <source>
        <dbReference type="ARBA" id="ARBA00022737"/>
    </source>
</evidence>
<feature type="region of interest" description="Disordered" evidence="7">
    <location>
        <begin position="28"/>
        <end position="69"/>
    </location>
</feature>
<evidence type="ECO:0000259" key="9">
    <source>
        <dbReference type="Pfam" id="PF21289"/>
    </source>
</evidence>
<evidence type="ECO:0000313" key="10">
    <source>
        <dbReference type="EMBL" id="KAK2192219.1"/>
    </source>
</evidence>
<comment type="similarity">
    <text evidence="2">Belongs to the WD repeat EDC4 family.</text>
</comment>
<comment type="caution">
    <text evidence="10">The sequence shown here is derived from an EMBL/GenBank/DDBJ whole genome shotgun (WGS) entry which is preliminary data.</text>
</comment>
<dbReference type="GO" id="GO:0000932">
    <property type="term" value="C:P-body"/>
    <property type="evidence" value="ECO:0007669"/>
    <property type="project" value="UniProtKB-SubCell"/>
</dbReference>